<feature type="region of interest" description="Disordered" evidence="1">
    <location>
        <begin position="95"/>
        <end position="115"/>
    </location>
</feature>
<dbReference type="KEGG" id="acaf:CA12_01760"/>
<evidence type="ECO:0000313" key="2">
    <source>
        <dbReference type="EMBL" id="QDT14108.1"/>
    </source>
</evidence>
<dbReference type="AlphaFoldDB" id="A0A517P402"/>
<evidence type="ECO:0000313" key="3">
    <source>
        <dbReference type="Proteomes" id="UP000318741"/>
    </source>
</evidence>
<gene>
    <name evidence="2" type="ORF">CA12_01760</name>
</gene>
<dbReference type="Proteomes" id="UP000318741">
    <property type="component" value="Chromosome"/>
</dbReference>
<name>A0A517P402_9PLAN</name>
<sequence length="115" mass="12214">MDVPPRPLTDREATLVRWLLTCGGPIGARFLPEVDDLRVVGLCGCGCASVDFVRGGDGGMRPFARHQWDGPDGEPCGVFLYTIEDRLAGLEVHSCDGPAGLPNPSKLRPGPTLDG</sequence>
<accession>A0A517P402</accession>
<organism evidence="2 3">
    <name type="scientific">Alienimonas californiensis</name>
    <dbReference type="NCBI Taxonomy" id="2527989"/>
    <lineage>
        <taxon>Bacteria</taxon>
        <taxon>Pseudomonadati</taxon>
        <taxon>Planctomycetota</taxon>
        <taxon>Planctomycetia</taxon>
        <taxon>Planctomycetales</taxon>
        <taxon>Planctomycetaceae</taxon>
        <taxon>Alienimonas</taxon>
    </lineage>
</organism>
<reference evidence="2 3" key="1">
    <citation type="submission" date="2019-02" db="EMBL/GenBank/DDBJ databases">
        <title>Deep-cultivation of Planctomycetes and their phenomic and genomic characterization uncovers novel biology.</title>
        <authorList>
            <person name="Wiegand S."/>
            <person name="Jogler M."/>
            <person name="Boedeker C."/>
            <person name="Pinto D."/>
            <person name="Vollmers J."/>
            <person name="Rivas-Marin E."/>
            <person name="Kohn T."/>
            <person name="Peeters S.H."/>
            <person name="Heuer A."/>
            <person name="Rast P."/>
            <person name="Oberbeckmann S."/>
            <person name="Bunk B."/>
            <person name="Jeske O."/>
            <person name="Meyerdierks A."/>
            <person name="Storesund J.E."/>
            <person name="Kallscheuer N."/>
            <person name="Luecker S."/>
            <person name="Lage O.M."/>
            <person name="Pohl T."/>
            <person name="Merkel B.J."/>
            <person name="Hornburger P."/>
            <person name="Mueller R.-W."/>
            <person name="Bruemmer F."/>
            <person name="Labrenz M."/>
            <person name="Spormann A.M."/>
            <person name="Op den Camp H."/>
            <person name="Overmann J."/>
            <person name="Amann R."/>
            <person name="Jetten M.S.M."/>
            <person name="Mascher T."/>
            <person name="Medema M.H."/>
            <person name="Devos D.P."/>
            <person name="Kaster A.-K."/>
            <person name="Ovreas L."/>
            <person name="Rohde M."/>
            <person name="Galperin M.Y."/>
            <person name="Jogler C."/>
        </authorList>
    </citation>
    <scope>NUCLEOTIDE SEQUENCE [LARGE SCALE GENOMIC DNA]</scope>
    <source>
        <strain evidence="2 3">CA12</strain>
    </source>
</reference>
<keyword evidence="3" id="KW-1185">Reference proteome</keyword>
<evidence type="ECO:0000256" key="1">
    <source>
        <dbReference type="SAM" id="MobiDB-lite"/>
    </source>
</evidence>
<protein>
    <submittedName>
        <fullName evidence="2">Uncharacterized protein</fullName>
    </submittedName>
</protein>
<dbReference type="EMBL" id="CP036265">
    <property type="protein sequence ID" value="QDT14108.1"/>
    <property type="molecule type" value="Genomic_DNA"/>
</dbReference>
<proteinExistence type="predicted"/>